<comment type="similarity">
    <text evidence="2 13">Belongs to the heat shock protein 70 family.</text>
</comment>
<dbReference type="Gene3D" id="3.90.640.10">
    <property type="entry name" value="Actin, Chain A, domain 4"/>
    <property type="match status" value="1"/>
</dbReference>
<dbReference type="InterPro" id="IPR043129">
    <property type="entry name" value="ATPase_NBD"/>
</dbReference>
<dbReference type="PANTHER" id="PTHR19375">
    <property type="entry name" value="HEAT SHOCK PROTEIN 70KDA"/>
    <property type="match status" value="1"/>
</dbReference>
<keyword evidence="9" id="KW-0143">Chaperone</keyword>
<gene>
    <name evidence="14" type="ORF">SAMN05216179_0024</name>
</gene>
<evidence type="ECO:0000256" key="13">
    <source>
        <dbReference type="RuleBase" id="RU003322"/>
    </source>
</evidence>
<dbReference type="PRINTS" id="PR00301">
    <property type="entry name" value="HEATSHOCK70"/>
</dbReference>
<evidence type="ECO:0000256" key="10">
    <source>
        <dbReference type="ARBA" id="ARBA00030019"/>
    </source>
</evidence>
<sequence>MMIGIDLGTSNSVVAYWKDGKVRIIPNALGNSLTPSIVSVDENNEIFVGEVAKERMITHPEKTASLFKRTMGTDKKIRLGSAEYISEELSSMILRKLKQDAEAFLKEEVKEAVISVPAYFNDRQRKATKRAAEIAGLHVERLISEPTAAALSYGIHDRESDVNFLVFDLGGGTYDVSILEKFDEIIQVRAIAGDNYLGGTDFTTAIFEHFLIKNEMQQNTLTDKEKSILFKLAEQAKYDLNAEGKTTITFQKGDKQYSNTIDNSIFEEMTYSLIQRLRAPIVRALHDASLRPDDLDAVILVGGATRMPLIKSVVTKILGRIPYSEIDPDKSVALGTAIQAALKQRDASIKETILTDVCPFTLGTDIVKDLGNQQFESGYFLPIIERNTPIPVSIEKRLYTVYDNQEKIVIDVYQGESRNTKDNLKIGEVTIAVPPAPAGEEMIDVRYTYDINGILEVECTQVSSGMKETIVIEQNPGNLSTEEIKNRLNELASLKIHPREKEENRLLIARGERLYEETLGNLRNEVASLLENFDRVIETQRVDYISKAAKQLKQRLDQIEGWNSRL</sequence>
<dbReference type="PROSITE" id="PS01036">
    <property type="entry name" value="HSP70_3"/>
    <property type="match status" value="1"/>
</dbReference>
<evidence type="ECO:0000256" key="7">
    <source>
        <dbReference type="ARBA" id="ARBA00022840"/>
    </source>
</evidence>
<dbReference type="InterPro" id="IPR018181">
    <property type="entry name" value="Heat_shock_70_CS"/>
</dbReference>
<dbReference type="Pfam" id="PF00012">
    <property type="entry name" value="HSP70"/>
    <property type="match status" value="2"/>
</dbReference>
<dbReference type="SUPFAM" id="SSF53067">
    <property type="entry name" value="Actin-like ATPase domain"/>
    <property type="match status" value="2"/>
</dbReference>
<dbReference type="PROSITE" id="PS00297">
    <property type="entry name" value="HSP70_1"/>
    <property type="match status" value="1"/>
</dbReference>
<evidence type="ECO:0000256" key="1">
    <source>
        <dbReference type="ARBA" id="ARBA00002290"/>
    </source>
</evidence>
<dbReference type="EMBL" id="FRCZ01000001">
    <property type="protein sequence ID" value="SHM38834.1"/>
    <property type="molecule type" value="Genomic_DNA"/>
</dbReference>
<dbReference type="InterPro" id="IPR029047">
    <property type="entry name" value="HSP70_peptide-bd_sf"/>
</dbReference>
<reference evidence="14 15" key="1">
    <citation type="submission" date="2016-11" db="EMBL/GenBank/DDBJ databases">
        <authorList>
            <person name="Jaros S."/>
            <person name="Januszkiewicz K."/>
            <person name="Wedrychowicz H."/>
        </authorList>
    </citation>
    <scope>NUCLEOTIDE SEQUENCE [LARGE SCALE GENOMIC DNA]</scope>
    <source>
        <strain evidence="14 15">CGMCC 1.10681</strain>
    </source>
</reference>
<evidence type="ECO:0000256" key="8">
    <source>
        <dbReference type="ARBA" id="ARBA00023016"/>
    </source>
</evidence>
<keyword evidence="7 13" id="KW-0067">ATP-binding</keyword>
<dbReference type="PROSITE" id="PS00329">
    <property type="entry name" value="HSP70_2"/>
    <property type="match status" value="1"/>
</dbReference>
<dbReference type="SUPFAM" id="SSF100920">
    <property type="entry name" value="Heat shock protein 70kD (HSP70), peptide-binding domain"/>
    <property type="match status" value="1"/>
</dbReference>
<dbReference type="Gene3D" id="3.30.420.40">
    <property type="match status" value="2"/>
</dbReference>
<dbReference type="GO" id="GO:0140662">
    <property type="term" value="F:ATP-dependent protein folding chaperone"/>
    <property type="evidence" value="ECO:0007669"/>
    <property type="project" value="InterPro"/>
</dbReference>
<evidence type="ECO:0000256" key="2">
    <source>
        <dbReference type="ARBA" id="ARBA00007381"/>
    </source>
</evidence>
<dbReference type="InterPro" id="IPR013126">
    <property type="entry name" value="Hsp_70_fam"/>
</dbReference>
<evidence type="ECO:0000256" key="3">
    <source>
        <dbReference type="ARBA" id="ARBA00014415"/>
    </source>
</evidence>
<evidence type="ECO:0000313" key="15">
    <source>
        <dbReference type="Proteomes" id="UP000184184"/>
    </source>
</evidence>
<keyword evidence="6 13" id="KW-0547">Nucleotide-binding</keyword>
<keyword evidence="5" id="KW-0597">Phosphoprotein</keyword>
<name>A0A1M7IDK1_9BACI</name>
<comment type="function">
    <text evidence="1">Acts as a chaperone.</text>
</comment>
<keyword evidence="8" id="KW-0346">Stress response</keyword>
<protein>
    <recommendedName>
        <fullName evidence="3">Chaperone protein DnaK</fullName>
    </recommendedName>
    <alternativeName>
        <fullName evidence="4">Chaperone protein dnaK</fullName>
    </alternativeName>
    <alternativeName>
        <fullName evidence="12">HSP70</fullName>
    </alternativeName>
    <alternativeName>
        <fullName evidence="11">Heat shock 70 kDa protein</fullName>
    </alternativeName>
    <alternativeName>
        <fullName evidence="10">Heat shock protein 70</fullName>
    </alternativeName>
</protein>
<evidence type="ECO:0000256" key="4">
    <source>
        <dbReference type="ARBA" id="ARBA00017249"/>
    </source>
</evidence>
<dbReference type="Gene3D" id="2.60.34.10">
    <property type="entry name" value="Substrate Binding Domain Of DNAk, Chain A, domain 1"/>
    <property type="match status" value="1"/>
</dbReference>
<dbReference type="Proteomes" id="UP000184184">
    <property type="component" value="Unassembled WGS sequence"/>
</dbReference>
<proteinExistence type="inferred from homology"/>
<evidence type="ECO:0000256" key="9">
    <source>
        <dbReference type="ARBA" id="ARBA00023186"/>
    </source>
</evidence>
<dbReference type="GO" id="GO:0005524">
    <property type="term" value="F:ATP binding"/>
    <property type="evidence" value="ECO:0007669"/>
    <property type="project" value="UniProtKB-KW"/>
</dbReference>
<dbReference type="AlphaFoldDB" id="A0A1M7IDK1"/>
<evidence type="ECO:0000256" key="5">
    <source>
        <dbReference type="ARBA" id="ARBA00022553"/>
    </source>
</evidence>
<evidence type="ECO:0000256" key="6">
    <source>
        <dbReference type="ARBA" id="ARBA00022741"/>
    </source>
</evidence>
<evidence type="ECO:0000256" key="11">
    <source>
        <dbReference type="ARBA" id="ARBA00030945"/>
    </source>
</evidence>
<organism evidence="14 15">
    <name type="scientific">Gracilibacillus kekensis</name>
    <dbReference type="NCBI Taxonomy" id="1027249"/>
    <lineage>
        <taxon>Bacteria</taxon>
        <taxon>Bacillati</taxon>
        <taxon>Bacillota</taxon>
        <taxon>Bacilli</taxon>
        <taxon>Bacillales</taxon>
        <taxon>Bacillaceae</taxon>
        <taxon>Gracilibacillus</taxon>
    </lineage>
</organism>
<evidence type="ECO:0000313" key="14">
    <source>
        <dbReference type="EMBL" id="SHM38834.1"/>
    </source>
</evidence>
<dbReference type="FunFam" id="3.30.420.40:FF:000144">
    <property type="entry name" value="Molecular chaperone HscC"/>
    <property type="match status" value="1"/>
</dbReference>
<evidence type="ECO:0000256" key="12">
    <source>
        <dbReference type="ARBA" id="ARBA00033103"/>
    </source>
</evidence>
<keyword evidence="15" id="KW-1185">Reference proteome</keyword>
<dbReference type="STRING" id="1027249.SAMN05216179_0024"/>
<accession>A0A1M7IDK1</accession>